<dbReference type="RefSeq" id="WP_162959269.1">
    <property type="nucleotide sequence ID" value="NZ_CP024087.1"/>
</dbReference>
<proteinExistence type="predicted"/>
<feature type="domain" description="GAF" evidence="3">
    <location>
        <begin position="142"/>
        <end position="237"/>
    </location>
</feature>
<dbReference type="AlphaFoldDB" id="A0A386WU00"/>
<name>A0A386WU00_9ACTN</name>
<dbReference type="SUPFAM" id="SSF55781">
    <property type="entry name" value="GAF domain-like"/>
    <property type="match status" value="1"/>
</dbReference>
<accession>A0A386WU00</accession>
<dbReference type="InterPro" id="IPR029016">
    <property type="entry name" value="GAF-like_dom_sf"/>
</dbReference>
<keyword evidence="2" id="KW-1133">Transmembrane helix</keyword>
<keyword evidence="2" id="KW-0472">Membrane</keyword>
<reference evidence="4 5" key="1">
    <citation type="submission" date="2017-10" db="EMBL/GenBank/DDBJ databases">
        <title>Integration of genomic and chemical information greatly accelerates assignment of the full stereostructure of myelolactone, a potent inhibitor of myeloma from a marine-derived Micromonospora.</title>
        <authorList>
            <person name="Kim M.C."/>
            <person name="Machado H."/>
            <person name="Jensen P.R."/>
            <person name="Fenical W."/>
        </authorList>
    </citation>
    <scope>NUCLEOTIDE SEQUENCE [LARGE SCALE GENOMIC DNA]</scope>
    <source>
        <strain evidence="4 5">CNY-010</strain>
    </source>
</reference>
<gene>
    <name evidence="4" type="ORF">CSH63_27245</name>
</gene>
<evidence type="ECO:0000259" key="3">
    <source>
        <dbReference type="Pfam" id="PF13185"/>
    </source>
</evidence>
<evidence type="ECO:0000313" key="5">
    <source>
        <dbReference type="Proteomes" id="UP000267804"/>
    </source>
</evidence>
<dbReference type="KEGG" id="mtua:CSH63_27245"/>
<organism evidence="4 5">
    <name type="scientific">Micromonospora tulbaghiae</name>
    <dbReference type="NCBI Taxonomy" id="479978"/>
    <lineage>
        <taxon>Bacteria</taxon>
        <taxon>Bacillati</taxon>
        <taxon>Actinomycetota</taxon>
        <taxon>Actinomycetes</taxon>
        <taxon>Micromonosporales</taxon>
        <taxon>Micromonosporaceae</taxon>
        <taxon>Micromonospora</taxon>
    </lineage>
</organism>
<feature type="region of interest" description="Disordered" evidence="1">
    <location>
        <begin position="249"/>
        <end position="275"/>
    </location>
</feature>
<evidence type="ECO:0000313" key="4">
    <source>
        <dbReference type="EMBL" id="AYF31068.1"/>
    </source>
</evidence>
<evidence type="ECO:0000256" key="2">
    <source>
        <dbReference type="SAM" id="Phobius"/>
    </source>
</evidence>
<protein>
    <recommendedName>
        <fullName evidence="3">GAF domain-containing protein</fullName>
    </recommendedName>
</protein>
<dbReference type="Pfam" id="PF13185">
    <property type="entry name" value="GAF_2"/>
    <property type="match status" value="1"/>
</dbReference>
<feature type="transmembrane region" description="Helical" evidence="2">
    <location>
        <begin position="25"/>
        <end position="43"/>
    </location>
</feature>
<dbReference type="Proteomes" id="UP000267804">
    <property type="component" value="Chromosome"/>
</dbReference>
<dbReference type="Gene3D" id="3.30.450.40">
    <property type="match status" value="1"/>
</dbReference>
<dbReference type="EMBL" id="CP024087">
    <property type="protein sequence ID" value="AYF31068.1"/>
    <property type="molecule type" value="Genomic_DNA"/>
</dbReference>
<evidence type="ECO:0000256" key="1">
    <source>
        <dbReference type="SAM" id="MobiDB-lite"/>
    </source>
</evidence>
<keyword evidence="2" id="KW-0812">Transmembrane</keyword>
<feature type="compositionally biased region" description="Basic and acidic residues" evidence="1">
    <location>
        <begin position="264"/>
        <end position="275"/>
    </location>
</feature>
<dbReference type="InterPro" id="IPR003018">
    <property type="entry name" value="GAF"/>
</dbReference>
<sequence>MLLLPVAVAMLTRLAAVKQGQARTLSVIGLILAILLLAFLQVYGEVQKWLAERTAVTAKVALAKALNRSGSPLVTLLGRVAEADKGPDRRAEVWSLATKTVGIAPITCGKLADKKAGIRCVFYQFESPDRLVRVFEEGRQGPPARPDFVRSRNENDKQVIERALGEKTLLVPDIDKAPPKDFASSPDREYKSMLMVPVRTESRSYGFLSVDADKPDALTQDDVGYVILMAGLLAASLALLGEEYPQLKRSNGAPVIPTQQINESDIHQERKRHEN</sequence>